<protein>
    <submittedName>
        <fullName evidence="1">Uncharacterized protein</fullName>
    </submittedName>
</protein>
<proteinExistence type="predicted"/>
<evidence type="ECO:0000313" key="2">
    <source>
        <dbReference type="Proteomes" id="UP000095472"/>
    </source>
</evidence>
<name>A0ACD5GZJ6_9CYAN</name>
<gene>
    <name evidence="1" type="ORF">BH720_012475</name>
</gene>
<dbReference type="EMBL" id="CP182909">
    <property type="protein sequence ID" value="XPM66164.1"/>
    <property type="molecule type" value="Genomic_DNA"/>
</dbReference>
<organism evidence="1 2">
    <name type="scientific">Desertifilum tharense IPPAS B-1220</name>
    <dbReference type="NCBI Taxonomy" id="1781255"/>
    <lineage>
        <taxon>Bacteria</taxon>
        <taxon>Bacillati</taxon>
        <taxon>Cyanobacteriota</taxon>
        <taxon>Cyanophyceae</taxon>
        <taxon>Desertifilales</taxon>
        <taxon>Desertifilaceae</taxon>
        <taxon>Desertifilum</taxon>
    </lineage>
</organism>
<dbReference type="Proteomes" id="UP000095472">
    <property type="component" value="Chromosome"/>
</dbReference>
<keyword evidence="2" id="KW-1185">Reference proteome</keyword>
<sequence>MGGWGDGEMGGWGDGEMGGGYRVYISLLVLFSKVLIPLAPLTKGGTGFKVPLISSATARQRGDLGFVP</sequence>
<evidence type="ECO:0000313" key="1">
    <source>
        <dbReference type="EMBL" id="XPM66164.1"/>
    </source>
</evidence>
<accession>A0ACD5GZJ6</accession>
<reference evidence="1 2" key="1">
    <citation type="journal article" date="2016" name="Genome Announc.">
        <title>Draft Genome Sequence of the Thermotolerant Cyanobacterium Desertifilum sp. IPPAS B-1220.</title>
        <authorList>
            <person name="Mironov K.S."/>
            <person name="Sinetova M.A."/>
            <person name="Bolatkhan K."/>
            <person name="Zayadan B.K."/>
            <person name="Ustinova V.V."/>
            <person name="Kupriyanova E.V."/>
            <person name="Skrypnik A.N."/>
            <person name="Gogoleva N.E."/>
            <person name="Gogolev Y.V."/>
            <person name="Los D.A."/>
        </authorList>
    </citation>
    <scope>NUCLEOTIDE SEQUENCE [LARGE SCALE GENOMIC DNA]</scope>
    <source>
        <strain evidence="1 2">IPPAS B-1220</strain>
    </source>
</reference>